<name>A0A402AEF3_9CHLR</name>
<dbReference type="AlphaFoldDB" id="A0A402AEF3"/>
<reference evidence="2" key="1">
    <citation type="submission" date="2018-12" db="EMBL/GenBank/DDBJ databases">
        <title>Tengunoibacter tsumagoiensis gen. nov., sp. nov., Dictyobacter kobayashii sp. nov., D. alpinus sp. nov., and D. joshuensis sp. nov. and description of Dictyobacteraceae fam. nov. within the order Ktedonobacterales isolated from Tengu-no-mugimeshi.</title>
        <authorList>
            <person name="Wang C.M."/>
            <person name="Zheng Y."/>
            <person name="Sakai Y."/>
            <person name="Toyoda A."/>
            <person name="Minakuchi Y."/>
            <person name="Abe K."/>
            <person name="Yokota A."/>
            <person name="Yabe S."/>
        </authorList>
    </citation>
    <scope>NUCLEOTIDE SEQUENCE [LARGE SCALE GENOMIC DNA]</scope>
    <source>
        <strain evidence="2">Uno11</strain>
    </source>
</reference>
<evidence type="ECO:0000313" key="2">
    <source>
        <dbReference type="Proteomes" id="UP000287188"/>
    </source>
</evidence>
<proteinExistence type="predicted"/>
<protein>
    <submittedName>
        <fullName evidence="1">Uncharacterized protein</fullName>
    </submittedName>
</protein>
<accession>A0A402AEF3</accession>
<dbReference type="EMBL" id="BIFS01000001">
    <property type="protein sequence ID" value="GCE17490.1"/>
    <property type="molecule type" value="Genomic_DNA"/>
</dbReference>
<comment type="caution">
    <text evidence="1">The sequence shown here is derived from an EMBL/GenBank/DDBJ whole genome shotgun (WGS) entry which is preliminary data.</text>
</comment>
<gene>
    <name evidence="1" type="ORF">KDK_12900</name>
</gene>
<dbReference type="Proteomes" id="UP000287188">
    <property type="component" value="Unassembled WGS sequence"/>
</dbReference>
<sequence>MIAVSKSILLSDKECWSSIKAIVVYMQNVNSSKYMFVLYIALQLYYKIYRF</sequence>
<evidence type="ECO:0000313" key="1">
    <source>
        <dbReference type="EMBL" id="GCE17490.1"/>
    </source>
</evidence>
<organism evidence="1 2">
    <name type="scientific">Dictyobacter kobayashii</name>
    <dbReference type="NCBI Taxonomy" id="2014872"/>
    <lineage>
        <taxon>Bacteria</taxon>
        <taxon>Bacillati</taxon>
        <taxon>Chloroflexota</taxon>
        <taxon>Ktedonobacteria</taxon>
        <taxon>Ktedonobacterales</taxon>
        <taxon>Dictyobacteraceae</taxon>
        <taxon>Dictyobacter</taxon>
    </lineage>
</organism>
<keyword evidence="2" id="KW-1185">Reference proteome</keyword>